<dbReference type="OrthoDB" id="5948587at2759"/>
<comment type="similarity">
    <text evidence="2 8">Belongs to the TGF-beta family.</text>
</comment>
<keyword evidence="7" id="KW-0325">Glycoprotein</keyword>
<dbReference type="PROSITE" id="PS00250">
    <property type="entry name" value="TGF_BETA_1"/>
    <property type="match status" value="2"/>
</dbReference>
<dbReference type="GO" id="GO:0005125">
    <property type="term" value="F:cytokine activity"/>
    <property type="evidence" value="ECO:0007669"/>
    <property type="project" value="TreeGrafter"/>
</dbReference>
<keyword evidence="5 8" id="KW-0339">Growth factor</keyword>
<dbReference type="InterPro" id="IPR015615">
    <property type="entry name" value="TGF-beta-rel"/>
</dbReference>
<dbReference type="FunFam" id="2.10.90.10:FF:000005">
    <property type="entry name" value="Inhibin beta A chain"/>
    <property type="match status" value="1"/>
</dbReference>
<comment type="subcellular location">
    <subcellularLocation>
        <location evidence="1">Secreted</location>
    </subcellularLocation>
</comment>
<dbReference type="Gene3D" id="2.60.120.970">
    <property type="match status" value="3"/>
</dbReference>
<proteinExistence type="inferred from homology"/>
<keyword evidence="4" id="KW-0732">Signal</keyword>
<gene>
    <name evidence="9" type="ORF">YQE_07329</name>
</gene>
<dbReference type="PANTHER" id="PTHR11848:SF309">
    <property type="entry name" value="INHIBIN BETA CHAIN"/>
    <property type="match status" value="1"/>
</dbReference>
<evidence type="ECO:0000256" key="4">
    <source>
        <dbReference type="ARBA" id="ARBA00022729"/>
    </source>
</evidence>
<organism evidence="9">
    <name type="scientific">Dendroctonus ponderosae</name>
    <name type="common">Mountain pine beetle</name>
    <dbReference type="NCBI Taxonomy" id="77166"/>
    <lineage>
        <taxon>Eukaryota</taxon>
        <taxon>Metazoa</taxon>
        <taxon>Ecdysozoa</taxon>
        <taxon>Arthropoda</taxon>
        <taxon>Hexapoda</taxon>
        <taxon>Insecta</taxon>
        <taxon>Pterygota</taxon>
        <taxon>Neoptera</taxon>
        <taxon>Endopterygota</taxon>
        <taxon>Coleoptera</taxon>
        <taxon>Polyphaga</taxon>
        <taxon>Cucujiformia</taxon>
        <taxon>Curculionidae</taxon>
        <taxon>Scolytinae</taxon>
        <taxon>Dendroctonus</taxon>
    </lineage>
</organism>
<dbReference type="OMA" id="WFNTSAV"/>
<dbReference type="InterPro" id="IPR029034">
    <property type="entry name" value="Cystine-knot_cytokine"/>
</dbReference>
<dbReference type="InterPro" id="IPR001111">
    <property type="entry name" value="TGF-b_propeptide"/>
</dbReference>
<sequence>MLSPLRPFAQCRPPAALKFFLIISALPFTIDGAKSASGYSHQVQPQDEPLSTSLFDMAYPSMPASPPTSTCSLCKRREELKVRNLAIIKEEILKRMGFSQPPNITGKVLPQVPSHYMAKIEEEHGMQGDQPYKTGLTYTEEDDEYHVRTQKVLTWAETHPRMRHMSWKVNDVLHFPFSDSITKFHVANATLNFFVRGGSERMAGPHDVLIDIYKVVKFGDHSEPPELVRVKSWKEPWLPGRGKWIQTDFTATVGEWFKNGKENFGFVINATVNGKKLAVTDFNSEKSKAPYVETAVMEPKRRKRRNSGLNCDEKANEPLCCRYSFYVDFVEIGLDFIVAPKRYDAHMCSGECPYLTLQKYPHTHLLKMAQPNSAAPCCAPRKMSAISMLYFDDKLNLVLSSLPGMVHDSKSPLGWTLSVACLYLVLSTASGSLANGERLRHHHMKNQLEKTAVLEASSKMPLLGCPNCLFKHDRDREKLESDKLRLEAIKRQILQKLGLRAKPNVTHSLPKEVVMATLSRAEDGDFTGAFGENPDFPTTSEKSGNLDTVEADDFYGRTSEIISFAEQDGGDAASFWSRRHRSRVARPASRRRRPQNVPAHVRPTWISGEKAAVTSPQPYDGYAVGWSVPLRNCRPSQIEKLHFFAATLCIMCGFRPKVSQPQALLFPCWKAEPERLDPVSPEAGSQMGQEFRVREASLWLKADLLKAPTSKCRSTDIFVFKIISNRLPESQFDRLTAEPIAVPLEEAASGWQKIDVTQTVSEWLGERAKDKLSLFVDCSCCAHWRIHLFNEESDQRSNPNRPFLVIHTDPSTAKRVRRRAIDCSLDSGNQCCKQRFYVSFKALGWEDWVIAPQGYFANYCRGDCGQHRTPDTFVTYHTHVIEEVRKTQHLSGMTPCCAPLKFSTMSLIYYGPESTIIKRDLPKMVVEECGCP</sequence>
<dbReference type="GO" id="GO:0008083">
    <property type="term" value="F:growth factor activity"/>
    <property type="evidence" value="ECO:0007669"/>
    <property type="project" value="UniProtKB-KW"/>
</dbReference>
<feature type="non-terminal residue" evidence="9">
    <location>
        <position position="1"/>
    </location>
</feature>
<dbReference type="SMART" id="SM00204">
    <property type="entry name" value="TGFB"/>
    <property type="match status" value="2"/>
</dbReference>
<evidence type="ECO:0000256" key="1">
    <source>
        <dbReference type="ARBA" id="ARBA00004613"/>
    </source>
</evidence>
<accession>N6TEJ7</accession>
<dbReference type="HOGENOM" id="CLU_314042_0_0_1"/>
<evidence type="ECO:0000313" key="9">
    <source>
        <dbReference type="EMBL" id="ENN76158.1"/>
    </source>
</evidence>
<keyword evidence="6" id="KW-1015">Disulfide bond</keyword>
<keyword evidence="3" id="KW-0964">Secreted</keyword>
<dbReference type="SUPFAM" id="SSF57501">
    <property type="entry name" value="Cystine-knot cytokines"/>
    <property type="match status" value="2"/>
</dbReference>
<dbReference type="InterPro" id="IPR001839">
    <property type="entry name" value="TGF-b_C"/>
</dbReference>
<evidence type="ECO:0000256" key="8">
    <source>
        <dbReference type="RuleBase" id="RU000354"/>
    </source>
</evidence>
<dbReference type="EMBL" id="KB740986">
    <property type="protein sequence ID" value="ENN76158.1"/>
    <property type="molecule type" value="Genomic_DNA"/>
</dbReference>
<dbReference type="Pfam" id="PF00019">
    <property type="entry name" value="TGF_beta"/>
    <property type="match status" value="2"/>
</dbReference>
<dbReference type="CDD" id="cd13751">
    <property type="entry name" value="TGF_beta_GDF8_like"/>
    <property type="match status" value="1"/>
</dbReference>
<protein>
    <submittedName>
        <fullName evidence="9">Uncharacterized protein</fullName>
    </submittedName>
</protein>
<dbReference type="Gene3D" id="2.10.90.10">
    <property type="entry name" value="Cystine-knot cytokines"/>
    <property type="match status" value="2"/>
</dbReference>
<evidence type="ECO:0000256" key="3">
    <source>
        <dbReference type="ARBA" id="ARBA00022525"/>
    </source>
</evidence>
<dbReference type="AlphaFoldDB" id="N6TEJ7"/>
<evidence type="ECO:0000256" key="7">
    <source>
        <dbReference type="ARBA" id="ARBA00023180"/>
    </source>
</evidence>
<dbReference type="CDD" id="cd13752">
    <property type="entry name" value="TGF_beta_INHB"/>
    <property type="match status" value="1"/>
</dbReference>
<evidence type="ECO:0000256" key="2">
    <source>
        <dbReference type="ARBA" id="ARBA00006656"/>
    </source>
</evidence>
<dbReference type="Pfam" id="PF00688">
    <property type="entry name" value="TGFb_propeptide"/>
    <property type="match status" value="1"/>
</dbReference>
<name>N6TEJ7_DENPD</name>
<reference evidence="9" key="1">
    <citation type="journal article" date="2013" name="Genome Biol.">
        <title>Draft genome of the mountain pine beetle, Dendroctonus ponderosae Hopkins, a major forest pest.</title>
        <authorList>
            <person name="Keeling C.I."/>
            <person name="Yuen M.M."/>
            <person name="Liao N.Y."/>
            <person name="Docking T.R."/>
            <person name="Chan S.K."/>
            <person name="Taylor G.A."/>
            <person name="Palmquist D.L."/>
            <person name="Jackman S.D."/>
            <person name="Nguyen A."/>
            <person name="Li M."/>
            <person name="Henderson H."/>
            <person name="Janes J.K."/>
            <person name="Zhao Y."/>
            <person name="Pandoh P."/>
            <person name="Moore R."/>
            <person name="Sperling F.A."/>
            <person name="Huber D.P."/>
            <person name="Birol I."/>
            <person name="Jones S.J."/>
            <person name="Bohlmann J."/>
        </authorList>
    </citation>
    <scope>NUCLEOTIDE SEQUENCE</scope>
</reference>
<evidence type="ECO:0000256" key="6">
    <source>
        <dbReference type="ARBA" id="ARBA00023157"/>
    </source>
</evidence>
<evidence type="ECO:0000256" key="5">
    <source>
        <dbReference type="ARBA" id="ARBA00023030"/>
    </source>
</evidence>
<dbReference type="InterPro" id="IPR017948">
    <property type="entry name" value="TGFb_CS"/>
</dbReference>
<dbReference type="PROSITE" id="PS51362">
    <property type="entry name" value="TGF_BETA_2"/>
    <property type="match status" value="2"/>
</dbReference>
<dbReference type="GO" id="GO:0005615">
    <property type="term" value="C:extracellular space"/>
    <property type="evidence" value="ECO:0007669"/>
    <property type="project" value="TreeGrafter"/>
</dbReference>
<dbReference type="PANTHER" id="PTHR11848">
    <property type="entry name" value="TGF-BETA FAMILY"/>
    <property type="match status" value="1"/>
</dbReference>